<keyword evidence="3" id="KW-1185">Reference proteome</keyword>
<evidence type="ECO:0000313" key="2">
    <source>
        <dbReference type="EMBL" id="PWN86462.1"/>
    </source>
</evidence>
<organism evidence="2 3">
    <name type="scientific">Acaromyces ingoldii</name>
    <dbReference type="NCBI Taxonomy" id="215250"/>
    <lineage>
        <taxon>Eukaryota</taxon>
        <taxon>Fungi</taxon>
        <taxon>Dikarya</taxon>
        <taxon>Basidiomycota</taxon>
        <taxon>Ustilaginomycotina</taxon>
        <taxon>Exobasidiomycetes</taxon>
        <taxon>Exobasidiales</taxon>
        <taxon>Cryptobasidiaceae</taxon>
        <taxon>Acaromyces</taxon>
    </lineage>
</organism>
<evidence type="ECO:0000313" key="1">
    <source>
        <dbReference type="EMBL" id="PWN86445.1"/>
    </source>
</evidence>
<reference evidence="2 3" key="1">
    <citation type="journal article" date="2018" name="Mol. Biol. Evol.">
        <title>Broad Genomic Sampling Reveals a Smut Pathogenic Ancestry of the Fungal Clade Ustilaginomycotina.</title>
        <authorList>
            <person name="Kijpornyongpan T."/>
            <person name="Mondo S.J."/>
            <person name="Barry K."/>
            <person name="Sandor L."/>
            <person name="Lee J."/>
            <person name="Lipzen A."/>
            <person name="Pangilinan J."/>
            <person name="LaButti K."/>
            <person name="Hainaut M."/>
            <person name="Henrissat B."/>
            <person name="Grigoriev I.V."/>
            <person name="Spatafora J.W."/>
            <person name="Aime M.C."/>
        </authorList>
    </citation>
    <scope>NUCLEOTIDE SEQUENCE [LARGE SCALE GENOMIC DNA]</scope>
    <source>
        <strain evidence="2 3">MCA 4198</strain>
    </source>
</reference>
<dbReference type="InParanoid" id="A0A316YAT2"/>
<proteinExistence type="predicted"/>
<accession>A0A316YAT2</accession>
<protein>
    <submittedName>
        <fullName evidence="2">Uncharacterized protein</fullName>
    </submittedName>
</protein>
<dbReference type="OrthoDB" id="200924at2759"/>
<dbReference type="GeneID" id="37044957"/>
<name>A0A316YAT2_9BASI</name>
<dbReference type="EMBL" id="KZ819649">
    <property type="protein sequence ID" value="PWN86445.1"/>
    <property type="molecule type" value="Genomic_DNA"/>
</dbReference>
<gene>
    <name evidence="2" type="ORF">FA10DRAFT_270208</name>
    <name evidence="1" type="ORF">FA10DRAFT_270234</name>
</gene>
<evidence type="ECO:0000313" key="3">
    <source>
        <dbReference type="Proteomes" id="UP000245768"/>
    </source>
</evidence>
<dbReference type="Proteomes" id="UP000245768">
    <property type="component" value="Unassembled WGS sequence"/>
</dbReference>
<sequence length="116" mass="13530">MRWKPAQSLSVDLLVQRSDEAGFSRLMGWKGRDEFIDCGRISSEVVELPASKSCDIGEFVFLPCHAQWLFIRWRHDRFRPNHIDRIQQLIELSKDCVEYQEILAVSRACRARHGAN</sequence>
<dbReference type="RefSeq" id="XP_025373660.1">
    <property type="nucleotide sequence ID" value="XM_025523041.1"/>
</dbReference>
<dbReference type="AlphaFoldDB" id="A0A316YAT2"/>
<dbReference type="Gene3D" id="2.40.50.140">
    <property type="entry name" value="Nucleic acid-binding proteins"/>
    <property type="match status" value="1"/>
</dbReference>
<dbReference type="EMBL" id="KZ819647">
    <property type="protein sequence ID" value="PWN86462.1"/>
    <property type="molecule type" value="Genomic_DNA"/>
</dbReference>
<dbReference type="InterPro" id="IPR012340">
    <property type="entry name" value="NA-bd_OB-fold"/>
</dbReference>